<feature type="signal peptide" evidence="1">
    <location>
        <begin position="1"/>
        <end position="20"/>
    </location>
</feature>
<evidence type="ECO:0008006" key="4">
    <source>
        <dbReference type="Google" id="ProtNLM"/>
    </source>
</evidence>
<protein>
    <recommendedName>
        <fullName evidence="4">DUF4252 domain-containing protein</fullName>
    </recommendedName>
</protein>
<dbReference type="AlphaFoldDB" id="A0AAE3GZN0"/>
<sequence length="154" mass="17610">MKTKLLFVLTALTLCSFTFDKVYVWDKYKLQITVPDDFEVVKNTNEEFEMEGDGMDLAISIFSEKITMEDLEEATVAGAKAIKMTEIDQAHETKINQLEGYYVEGFLDGSRVMFAGLMDPRTKTTLFVAITFADDDENAEEEAFKIINSFKRLR</sequence>
<evidence type="ECO:0000313" key="2">
    <source>
        <dbReference type="EMBL" id="MCP9761585.1"/>
    </source>
</evidence>
<reference evidence="2 3" key="1">
    <citation type="submission" date="2018-11" db="EMBL/GenBank/DDBJ databases">
        <title>Novel bacteria species description.</title>
        <authorList>
            <person name="Han J.-H."/>
        </authorList>
    </citation>
    <scope>NUCLEOTIDE SEQUENCE [LARGE SCALE GENOMIC DNA]</scope>
    <source>
        <strain evidence="2 3">KCTC23259</strain>
    </source>
</reference>
<dbReference type="RefSeq" id="WP_255035327.1">
    <property type="nucleotide sequence ID" value="NZ_RJUF01000002.1"/>
</dbReference>
<feature type="chain" id="PRO_5042169506" description="DUF4252 domain-containing protein" evidence="1">
    <location>
        <begin position="21"/>
        <end position="154"/>
    </location>
</feature>
<gene>
    <name evidence="2" type="ORF">EGI31_01370</name>
</gene>
<accession>A0AAE3GZN0</accession>
<keyword evidence="1" id="KW-0732">Signal</keyword>
<organism evidence="2 3">
    <name type="scientific">Lacihabitans soyangensis</name>
    <dbReference type="NCBI Taxonomy" id="869394"/>
    <lineage>
        <taxon>Bacteria</taxon>
        <taxon>Pseudomonadati</taxon>
        <taxon>Bacteroidota</taxon>
        <taxon>Cytophagia</taxon>
        <taxon>Cytophagales</taxon>
        <taxon>Leadbetterellaceae</taxon>
        <taxon>Lacihabitans</taxon>
    </lineage>
</organism>
<keyword evidence="3" id="KW-1185">Reference proteome</keyword>
<evidence type="ECO:0000256" key="1">
    <source>
        <dbReference type="SAM" id="SignalP"/>
    </source>
</evidence>
<dbReference type="Proteomes" id="UP001204144">
    <property type="component" value="Unassembled WGS sequence"/>
</dbReference>
<evidence type="ECO:0000313" key="3">
    <source>
        <dbReference type="Proteomes" id="UP001204144"/>
    </source>
</evidence>
<dbReference type="EMBL" id="RJUF01000002">
    <property type="protein sequence ID" value="MCP9761585.1"/>
    <property type="molecule type" value="Genomic_DNA"/>
</dbReference>
<proteinExistence type="predicted"/>
<name>A0AAE3GZN0_9BACT</name>
<comment type="caution">
    <text evidence="2">The sequence shown here is derived from an EMBL/GenBank/DDBJ whole genome shotgun (WGS) entry which is preliminary data.</text>
</comment>